<keyword evidence="1" id="KW-1133">Transmembrane helix</keyword>
<reference evidence="2 3" key="1">
    <citation type="submission" date="2023-04" db="EMBL/GenBank/DDBJ databases">
        <title>Genome Sequence of Selenomonas sputigena ATCC 33150.</title>
        <authorList>
            <person name="Miller D.P."/>
            <person name="Anvari S."/>
            <person name="Polson S.W."/>
            <person name="Macdonald M."/>
            <person name="Mcdowell J.V."/>
        </authorList>
    </citation>
    <scope>NUCLEOTIDE SEQUENCE [LARGE SCALE GENOMIC DNA]</scope>
    <source>
        <strain evidence="2 3">ATCC 33150</strain>
    </source>
</reference>
<keyword evidence="3" id="KW-1185">Reference proteome</keyword>
<evidence type="ECO:0000256" key="1">
    <source>
        <dbReference type="SAM" id="Phobius"/>
    </source>
</evidence>
<accession>A0ABV3X458</accession>
<comment type="caution">
    <text evidence="2">The sequence shown here is derived from an EMBL/GenBank/DDBJ whole genome shotgun (WGS) entry which is preliminary data.</text>
</comment>
<evidence type="ECO:0000313" key="3">
    <source>
        <dbReference type="Proteomes" id="UP001559623"/>
    </source>
</evidence>
<keyword evidence="1" id="KW-0472">Membrane</keyword>
<keyword evidence="1" id="KW-0812">Transmembrane</keyword>
<evidence type="ECO:0000313" key="2">
    <source>
        <dbReference type="EMBL" id="MEX5284975.1"/>
    </source>
</evidence>
<dbReference type="Proteomes" id="UP001559623">
    <property type="component" value="Unassembled WGS sequence"/>
</dbReference>
<dbReference type="EMBL" id="JARVLH010000002">
    <property type="protein sequence ID" value="MEX5284975.1"/>
    <property type="molecule type" value="Genomic_DNA"/>
</dbReference>
<name>A0ABV3X458_9FIRM</name>
<gene>
    <name evidence="2" type="ORF">QCO44_04865</name>
</gene>
<proteinExistence type="predicted"/>
<feature type="transmembrane region" description="Helical" evidence="1">
    <location>
        <begin position="21"/>
        <end position="42"/>
    </location>
</feature>
<sequence length="368" mass="41817">MDDYNWRLRLRSRKIKSHNRTATMLAIIMLALAVGSILWYFFIHARSPEYALDEIRDAVLSQDAEKFERYVNLDLATGKLYDDVTRDLFTEDTSLTPQTRAKATSFYQLIKPQVSAGIKTTLLSYTASGEWQLPGGLLRGRQLGIDFENFLERTQLKNITPVAIEGVDRDGSTATARIKAKDETTQTELTLLVAMEQSADGHWQVAYIKNYRDCLDRLLPLCQRDMNAYIQDSAPIIDQYNKKFDQLQRRFKQLTTTPWDSSGILPKNQTDSLKNLIKTGIIPTLKERQQKLSALTVPPGARYLSQLRAESTELSITAWEHFLKGLETDAPAEYDTAETVHKEALDVELRIDDILHHAAISRQAPALP</sequence>
<dbReference type="RefSeq" id="WP_368846689.1">
    <property type="nucleotide sequence ID" value="NZ_CP194411.1"/>
</dbReference>
<organism evidence="2 3">
    <name type="scientific">Selenomonas sputigena</name>
    <dbReference type="NCBI Taxonomy" id="69823"/>
    <lineage>
        <taxon>Bacteria</taxon>
        <taxon>Bacillati</taxon>
        <taxon>Bacillota</taxon>
        <taxon>Negativicutes</taxon>
        <taxon>Selenomonadales</taxon>
        <taxon>Selenomonadaceae</taxon>
        <taxon>Selenomonas</taxon>
    </lineage>
</organism>
<evidence type="ECO:0008006" key="4">
    <source>
        <dbReference type="Google" id="ProtNLM"/>
    </source>
</evidence>
<protein>
    <recommendedName>
        <fullName evidence="4">DUF2939 domain-containing protein</fullName>
    </recommendedName>
</protein>